<keyword evidence="7 13" id="KW-0285">Flavoprotein</keyword>
<evidence type="ECO:0000256" key="6">
    <source>
        <dbReference type="ARBA" id="ARBA00022475"/>
    </source>
</evidence>
<organism evidence="15 16">
    <name type="scientific">Thioploca ingrica</name>
    <dbReference type="NCBI Taxonomy" id="40754"/>
    <lineage>
        <taxon>Bacteria</taxon>
        <taxon>Pseudomonadati</taxon>
        <taxon>Pseudomonadota</taxon>
        <taxon>Gammaproteobacteria</taxon>
        <taxon>Thiotrichales</taxon>
        <taxon>Thiotrichaceae</taxon>
        <taxon>Thioploca</taxon>
    </lineage>
</organism>
<dbReference type="STRING" id="40754.THII_3724"/>
<comment type="function">
    <text evidence="1 13">Catalyzes the conversion of dihydroorotate to orotate with quinone as electron acceptor.</text>
</comment>
<feature type="binding site" evidence="13">
    <location>
        <position position="69"/>
    </location>
    <ligand>
        <name>substrate</name>
    </ligand>
</feature>
<comment type="pathway">
    <text evidence="3 13">Pyrimidine metabolism; UMP biosynthesis via de novo pathway; orotate from (S)-dihydroorotate (quinone route): step 1/1.</text>
</comment>
<dbReference type="NCBIfam" id="NF003646">
    <property type="entry name" value="PRK05286.1-4"/>
    <property type="match status" value="1"/>
</dbReference>
<comment type="subunit">
    <text evidence="5 13">Monomer.</text>
</comment>
<dbReference type="GO" id="GO:0106430">
    <property type="term" value="F:dihydroorotate dehydrogenase (quinone) activity"/>
    <property type="evidence" value="ECO:0007669"/>
    <property type="project" value="UniProtKB-EC"/>
</dbReference>
<dbReference type="InterPro" id="IPR005720">
    <property type="entry name" value="Dihydroorotate_DH_cat"/>
</dbReference>
<dbReference type="Gene3D" id="3.20.20.70">
    <property type="entry name" value="Aldolase class I"/>
    <property type="match status" value="1"/>
</dbReference>
<evidence type="ECO:0000256" key="2">
    <source>
        <dbReference type="ARBA" id="ARBA00004202"/>
    </source>
</evidence>
<dbReference type="PROSITE" id="PS00912">
    <property type="entry name" value="DHODEHASE_2"/>
    <property type="match status" value="1"/>
</dbReference>
<feature type="binding site" evidence="13">
    <location>
        <begin position="65"/>
        <end position="69"/>
    </location>
    <ligand>
        <name>FMN</name>
        <dbReference type="ChEBI" id="CHEBI:58210"/>
    </ligand>
</feature>
<feature type="domain" description="Dihydroorotate dehydrogenase catalytic" evidence="14">
    <location>
        <begin position="52"/>
        <end position="336"/>
    </location>
</feature>
<dbReference type="FunFam" id="3.20.20.70:FF:000028">
    <property type="entry name" value="Dihydroorotate dehydrogenase (quinone)"/>
    <property type="match status" value="1"/>
</dbReference>
<feature type="binding site" evidence="13">
    <location>
        <begin position="249"/>
        <end position="250"/>
    </location>
    <ligand>
        <name>substrate</name>
    </ligand>
</feature>
<evidence type="ECO:0000313" key="15">
    <source>
        <dbReference type="EMBL" id="BAP58021.1"/>
    </source>
</evidence>
<dbReference type="UniPathway" id="UPA00070">
    <property type="reaction ID" value="UER00946"/>
</dbReference>
<gene>
    <name evidence="13" type="primary">pyrD</name>
    <name evidence="15" type="ORF">THII_3724</name>
</gene>
<dbReference type="EC" id="1.3.5.2" evidence="13"/>
<dbReference type="InterPro" id="IPR012135">
    <property type="entry name" value="Dihydroorotate_DH_1_2"/>
</dbReference>
<dbReference type="GO" id="GO:0005737">
    <property type="term" value="C:cytoplasm"/>
    <property type="evidence" value="ECO:0007669"/>
    <property type="project" value="InterPro"/>
</dbReference>
<feature type="binding site" evidence="13">
    <location>
        <position position="175"/>
    </location>
    <ligand>
        <name>FMN</name>
        <dbReference type="ChEBI" id="CHEBI:58210"/>
    </ligand>
</feature>
<evidence type="ECO:0000256" key="10">
    <source>
        <dbReference type="ARBA" id="ARBA00023002"/>
    </source>
</evidence>
<feature type="binding site" evidence="13">
    <location>
        <position position="89"/>
    </location>
    <ligand>
        <name>FMN</name>
        <dbReference type="ChEBI" id="CHEBI:58210"/>
    </ligand>
</feature>
<dbReference type="PANTHER" id="PTHR48109">
    <property type="entry name" value="DIHYDROOROTATE DEHYDROGENASE (QUINONE), MITOCHONDRIAL-RELATED"/>
    <property type="match status" value="1"/>
</dbReference>
<evidence type="ECO:0000313" key="16">
    <source>
        <dbReference type="Proteomes" id="UP000031623"/>
    </source>
</evidence>
<feature type="binding site" evidence="13">
    <location>
        <begin position="114"/>
        <end position="118"/>
    </location>
    <ligand>
        <name>substrate</name>
    </ligand>
</feature>
<reference evidence="15 16" key="1">
    <citation type="journal article" date="2014" name="ISME J.">
        <title>Ecophysiology of Thioploca ingrica as revealed by the complete genome sequence supplemented with proteomic evidence.</title>
        <authorList>
            <person name="Kojima H."/>
            <person name="Ogura Y."/>
            <person name="Yamamoto N."/>
            <person name="Togashi T."/>
            <person name="Mori H."/>
            <person name="Watanabe T."/>
            <person name="Nemoto F."/>
            <person name="Kurokawa K."/>
            <person name="Hayashi T."/>
            <person name="Fukui M."/>
        </authorList>
    </citation>
    <scope>NUCLEOTIDE SEQUENCE [LARGE SCALE GENOMIC DNA]</scope>
</reference>
<dbReference type="GO" id="GO:0044205">
    <property type="term" value="P:'de novo' UMP biosynthetic process"/>
    <property type="evidence" value="ECO:0007669"/>
    <property type="project" value="UniProtKB-UniRule"/>
</dbReference>
<dbReference type="KEGG" id="tig:THII_3724"/>
<dbReference type="Proteomes" id="UP000031623">
    <property type="component" value="Chromosome"/>
</dbReference>
<feature type="active site" description="Nucleophile" evidence="13">
    <location>
        <position position="178"/>
    </location>
</feature>
<evidence type="ECO:0000259" key="14">
    <source>
        <dbReference type="Pfam" id="PF01180"/>
    </source>
</evidence>
<dbReference type="EMBL" id="AP014633">
    <property type="protein sequence ID" value="BAP58021.1"/>
    <property type="molecule type" value="Genomic_DNA"/>
</dbReference>
<evidence type="ECO:0000256" key="3">
    <source>
        <dbReference type="ARBA" id="ARBA00005161"/>
    </source>
</evidence>
<proteinExistence type="inferred from homology"/>
<keyword evidence="9 13" id="KW-0665">Pyrimidine biosynthesis</keyword>
<keyword evidence="10 13" id="KW-0560">Oxidoreductase</keyword>
<dbReference type="Pfam" id="PF01180">
    <property type="entry name" value="DHO_dh"/>
    <property type="match status" value="1"/>
</dbReference>
<feature type="binding site" evidence="13">
    <location>
        <position position="220"/>
    </location>
    <ligand>
        <name>FMN</name>
        <dbReference type="ChEBI" id="CHEBI:58210"/>
    </ligand>
</feature>
<comment type="cofactor">
    <cofactor evidence="13">
        <name>FMN</name>
        <dbReference type="ChEBI" id="CHEBI:58210"/>
    </cofactor>
    <text evidence="13">Binds 1 FMN per subunit.</text>
</comment>
<protein>
    <recommendedName>
        <fullName evidence="13">Dihydroorotate dehydrogenase (quinone)</fullName>
        <ecNumber evidence="13">1.3.5.2</ecNumber>
    </recommendedName>
    <alternativeName>
        <fullName evidence="13">DHOdehase</fullName>
        <shortName evidence="13">DHOD</shortName>
        <shortName evidence="13">DHODase</shortName>
    </alternativeName>
    <alternativeName>
        <fullName evidence="13">Dihydroorotate oxidase</fullName>
    </alternativeName>
</protein>
<evidence type="ECO:0000256" key="7">
    <source>
        <dbReference type="ARBA" id="ARBA00022630"/>
    </source>
</evidence>
<feature type="binding site" evidence="13">
    <location>
        <position position="271"/>
    </location>
    <ligand>
        <name>FMN</name>
        <dbReference type="ChEBI" id="CHEBI:58210"/>
    </ligand>
</feature>
<dbReference type="NCBIfam" id="NF003652">
    <property type="entry name" value="PRK05286.2-5"/>
    <property type="match status" value="1"/>
</dbReference>
<dbReference type="HOGENOM" id="CLU_013640_2_0_6"/>
<feature type="binding site" evidence="13">
    <location>
        <position position="300"/>
    </location>
    <ligand>
        <name>FMN</name>
        <dbReference type="ChEBI" id="CHEBI:58210"/>
    </ligand>
</feature>
<keyword evidence="11 13" id="KW-0472">Membrane</keyword>
<evidence type="ECO:0000256" key="13">
    <source>
        <dbReference type="HAMAP-Rule" id="MF_00225"/>
    </source>
</evidence>
<dbReference type="PROSITE" id="PS00911">
    <property type="entry name" value="DHODEHASE_1"/>
    <property type="match status" value="1"/>
</dbReference>
<keyword evidence="16" id="KW-1185">Reference proteome</keyword>
<feature type="binding site" evidence="13">
    <location>
        <position position="180"/>
    </location>
    <ligand>
        <name>substrate</name>
    </ligand>
</feature>
<evidence type="ECO:0000256" key="8">
    <source>
        <dbReference type="ARBA" id="ARBA00022643"/>
    </source>
</evidence>
<evidence type="ECO:0000256" key="11">
    <source>
        <dbReference type="ARBA" id="ARBA00023136"/>
    </source>
</evidence>
<dbReference type="GO" id="GO:0006207">
    <property type="term" value="P:'de novo' pyrimidine nucleobase biosynthetic process"/>
    <property type="evidence" value="ECO:0007669"/>
    <property type="project" value="UniProtKB-UniRule"/>
</dbReference>
<dbReference type="InterPro" id="IPR005719">
    <property type="entry name" value="Dihydroorotate_DH_2"/>
</dbReference>
<dbReference type="SUPFAM" id="SSF51395">
    <property type="entry name" value="FMN-linked oxidoreductases"/>
    <property type="match status" value="1"/>
</dbReference>
<feature type="binding site" evidence="13">
    <location>
        <position position="175"/>
    </location>
    <ligand>
        <name>substrate</name>
    </ligand>
</feature>
<dbReference type="PANTHER" id="PTHR48109:SF4">
    <property type="entry name" value="DIHYDROOROTATE DEHYDROGENASE (QUINONE), MITOCHONDRIAL"/>
    <property type="match status" value="1"/>
</dbReference>
<evidence type="ECO:0000256" key="5">
    <source>
        <dbReference type="ARBA" id="ARBA00011245"/>
    </source>
</evidence>
<feature type="binding site" evidence="13">
    <location>
        <begin position="321"/>
        <end position="322"/>
    </location>
    <ligand>
        <name>FMN</name>
        <dbReference type="ChEBI" id="CHEBI:58210"/>
    </ligand>
</feature>
<dbReference type="NCBIfam" id="NF003644">
    <property type="entry name" value="PRK05286.1-1"/>
    <property type="match status" value="1"/>
</dbReference>
<feature type="binding site" evidence="13">
    <location>
        <position position="142"/>
    </location>
    <ligand>
        <name>FMN</name>
        <dbReference type="ChEBI" id="CHEBI:58210"/>
    </ligand>
</feature>
<keyword evidence="8 13" id="KW-0288">FMN</keyword>
<sequence>MNKIIYSLMRPWLFKLPPETAHHFTLNTLEILYRLKLASFLVDTIPACPCHLMGLDFPNPIGLAAGLDKNAQYIDSLATLGCGFIEVGTVTPRPQPGNPQPRLFRLPAAQALINRMGFNNDGVDNLLAHIKKAHFKGILGINIGKNFDTPLPQALDDYLICLNKIYAYADYVTVNISSPNTPGLRQLQQAKELAQLLSGLKQAQRQLAQQHEKYVPLVIKIAPDLSTTELTTLAEQLLEHQIEGVIATNTTLSRGGVDNLPHAHEAGGLSGSPLSARATEVVAQLHQLLGEQIPIIAAGGVMSVADAQAKWQAGARLIQVYTGLIYRGPILIKELAEASSSIQANAYGH</sequence>
<dbReference type="GO" id="GO:0005886">
    <property type="term" value="C:plasma membrane"/>
    <property type="evidence" value="ECO:0007669"/>
    <property type="project" value="UniProtKB-SubCell"/>
</dbReference>
<name>A0A090BW56_9GAMM</name>
<evidence type="ECO:0000256" key="1">
    <source>
        <dbReference type="ARBA" id="ARBA00003125"/>
    </source>
</evidence>
<dbReference type="InterPro" id="IPR013785">
    <property type="entry name" value="Aldolase_TIM"/>
</dbReference>
<dbReference type="PIRSF" id="PIRSF000164">
    <property type="entry name" value="DHO_oxidase"/>
    <property type="match status" value="1"/>
</dbReference>
<dbReference type="InterPro" id="IPR050074">
    <property type="entry name" value="DHO_dehydrogenase"/>
</dbReference>
<evidence type="ECO:0000256" key="12">
    <source>
        <dbReference type="ARBA" id="ARBA00048639"/>
    </source>
</evidence>
<evidence type="ECO:0000256" key="9">
    <source>
        <dbReference type="ARBA" id="ARBA00022975"/>
    </source>
</evidence>
<evidence type="ECO:0000256" key="4">
    <source>
        <dbReference type="ARBA" id="ARBA00005359"/>
    </source>
</evidence>
<accession>A0A090BW56</accession>
<comment type="similarity">
    <text evidence="4 13">Belongs to the dihydroorotate dehydrogenase family. Type 2 subfamily.</text>
</comment>
<dbReference type="NCBIfam" id="TIGR01036">
    <property type="entry name" value="pyrD_sub2"/>
    <property type="match status" value="1"/>
</dbReference>
<feature type="binding site" evidence="13">
    <location>
        <position position="248"/>
    </location>
    <ligand>
        <name>FMN</name>
        <dbReference type="ChEBI" id="CHEBI:58210"/>
    </ligand>
</feature>
<dbReference type="CDD" id="cd04738">
    <property type="entry name" value="DHOD_2_like"/>
    <property type="match status" value="1"/>
</dbReference>
<dbReference type="AlphaFoldDB" id="A0A090BW56"/>
<comment type="subcellular location">
    <subcellularLocation>
        <location evidence="2 13">Cell membrane</location>
        <topology evidence="2 13">Peripheral membrane protein</topology>
    </subcellularLocation>
</comment>
<dbReference type="HAMAP" id="MF_00225">
    <property type="entry name" value="DHO_dh_type2"/>
    <property type="match status" value="1"/>
</dbReference>
<keyword evidence="6 13" id="KW-1003">Cell membrane</keyword>
<comment type="catalytic activity">
    <reaction evidence="12 13">
        <text>(S)-dihydroorotate + a quinone = orotate + a quinol</text>
        <dbReference type="Rhea" id="RHEA:30187"/>
        <dbReference type="ChEBI" id="CHEBI:24646"/>
        <dbReference type="ChEBI" id="CHEBI:30839"/>
        <dbReference type="ChEBI" id="CHEBI:30864"/>
        <dbReference type="ChEBI" id="CHEBI:132124"/>
        <dbReference type="EC" id="1.3.5.2"/>
    </reaction>
</comment>
<dbReference type="NCBIfam" id="NF003645">
    <property type="entry name" value="PRK05286.1-2"/>
    <property type="match status" value="1"/>
</dbReference>
<dbReference type="InterPro" id="IPR001295">
    <property type="entry name" value="Dihydroorotate_DH_CS"/>
</dbReference>